<comment type="pathway">
    <text evidence="1">Protein modification; protein ubiquitination.</text>
</comment>
<dbReference type="InterPro" id="IPR006626">
    <property type="entry name" value="PbH1"/>
</dbReference>
<dbReference type="PANTHER" id="PTHR22990">
    <property type="entry name" value="F-BOX ONLY PROTEIN"/>
    <property type="match status" value="1"/>
</dbReference>
<keyword evidence="4" id="KW-0812">Transmembrane</keyword>
<evidence type="ECO:0000313" key="6">
    <source>
        <dbReference type="EMBL" id="MDQ0339076.1"/>
    </source>
</evidence>
<protein>
    <submittedName>
        <fullName evidence="6">Nitrous oxidase accessory protein</fullName>
    </submittedName>
</protein>
<keyword evidence="3" id="KW-0833">Ubl conjugation pathway</keyword>
<dbReference type="EMBL" id="JAUSUQ010000006">
    <property type="protein sequence ID" value="MDQ0339076.1"/>
    <property type="molecule type" value="Genomic_DNA"/>
</dbReference>
<comment type="caution">
    <text evidence="6">The sequence shown here is derived from an EMBL/GenBank/DDBJ whole genome shotgun (WGS) entry which is preliminary data.</text>
</comment>
<accession>A0ABU0CT48</accession>
<evidence type="ECO:0000313" key="7">
    <source>
        <dbReference type="Proteomes" id="UP001232445"/>
    </source>
</evidence>
<proteinExistence type="predicted"/>
<organism evidence="6 7">
    <name type="scientific">Caldalkalibacillus uzonensis</name>
    <dbReference type="NCBI Taxonomy" id="353224"/>
    <lineage>
        <taxon>Bacteria</taxon>
        <taxon>Bacillati</taxon>
        <taxon>Bacillota</taxon>
        <taxon>Bacilli</taxon>
        <taxon>Bacillales</taxon>
        <taxon>Bacillaceae</taxon>
        <taxon>Caldalkalibacillus</taxon>
    </lineage>
</organism>
<evidence type="ECO:0000259" key="5">
    <source>
        <dbReference type="Pfam" id="PF05048"/>
    </source>
</evidence>
<reference evidence="6 7" key="1">
    <citation type="submission" date="2023-07" db="EMBL/GenBank/DDBJ databases">
        <title>Genomic Encyclopedia of Type Strains, Phase IV (KMG-IV): sequencing the most valuable type-strain genomes for metagenomic binning, comparative biology and taxonomic classification.</title>
        <authorList>
            <person name="Goeker M."/>
        </authorList>
    </citation>
    <scope>NUCLEOTIDE SEQUENCE [LARGE SCALE GENOMIC DNA]</scope>
    <source>
        <strain evidence="6 7">DSM 17740</strain>
    </source>
</reference>
<evidence type="ECO:0000256" key="2">
    <source>
        <dbReference type="ARBA" id="ARBA00022737"/>
    </source>
</evidence>
<keyword evidence="4" id="KW-0472">Membrane</keyword>
<dbReference type="PANTHER" id="PTHR22990:SF15">
    <property type="entry name" value="F-BOX ONLY PROTEIN 10"/>
    <property type="match status" value="1"/>
</dbReference>
<dbReference type="InterPro" id="IPR007742">
    <property type="entry name" value="NosD_dom"/>
</dbReference>
<evidence type="ECO:0000256" key="3">
    <source>
        <dbReference type="ARBA" id="ARBA00022786"/>
    </source>
</evidence>
<dbReference type="InterPro" id="IPR051550">
    <property type="entry name" value="SCF-Subunits/Alg-Epimerases"/>
</dbReference>
<dbReference type="InterPro" id="IPR022441">
    <property type="entry name" value="Para_beta_helix_rpt-2"/>
</dbReference>
<dbReference type="InterPro" id="IPR026464">
    <property type="entry name" value="NosD_copper_fam"/>
</dbReference>
<dbReference type="Pfam" id="PF05048">
    <property type="entry name" value="NosD"/>
    <property type="match status" value="1"/>
</dbReference>
<name>A0ABU0CT48_9BACI</name>
<feature type="domain" description="Periplasmic copper-binding protein NosD beta helix" evidence="5">
    <location>
        <begin position="173"/>
        <end position="359"/>
    </location>
</feature>
<dbReference type="RefSeq" id="WP_307338501.1">
    <property type="nucleotide sequence ID" value="NZ_JAUSUQ010000006.1"/>
</dbReference>
<keyword evidence="4" id="KW-1133">Transmembrane helix</keyword>
<dbReference type="NCBIfam" id="TIGR03804">
    <property type="entry name" value="para_beta_helix"/>
    <property type="match status" value="1"/>
</dbReference>
<dbReference type="Gene3D" id="2.160.20.10">
    <property type="entry name" value="Single-stranded right-handed beta-helix, Pectin lyase-like"/>
    <property type="match status" value="1"/>
</dbReference>
<dbReference type="InterPro" id="IPR011050">
    <property type="entry name" value="Pectin_lyase_fold/virulence"/>
</dbReference>
<dbReference type="SUPFAM" id="SSF51126">
    <property type="entry name" value="Pectin lyase-like"/>
    <property type="match status" value="1"/>
</dbReference>
<evidence type="ECO:0000256" key="1">
    <source>
        <dbReference type="ARBA" id="ARBA00004906"/>
    </source>
</evidence>
<dbReference type="SMART" id="SM00710">
    <property type="entry name" value="PbH1"/>
    <property type="match status" value="7"/>
</dbReference>
<gene>
    <name evidence="6" type="ORF">J2S00_001862</name>
</gene>
<dbReference type="InterPro" id="IPR012334">
    <property type="entry name" value="Pectin_lyas_fold"/>
</dbReference>
<dbReference type="NCBIfam" id="TIGR04247">
    <property type="entry name" value="NosD_copper_fam"/>
    <property type="match status" value="1"/>
</dbReference>
<feature type="transmembrane region" description="Helical" evidence="4">
    <location>
        <begin position="430"/>
        <end position="449"/>
    </location>
</feature>
<keyword evidence="7" id="KW-1185">Reference proteome</keyword>
<keyword evidence="2" id="KW-0677">Repeat</keyword>
<sequence>MTRNGERRRWHYAFILFLLGLLFISALAHLSPDKVSGQDGRQEFYDLQARINQTTDNGTLYLEPGIYHGNVVIDKPLTLVGSGETVIRGDGTGDVLTITASGVTVKNVHIENSSFSRNFEDEFAGIKVLSNDNLVQNVTIKQAFHGVYLRYADHNRLINITATGQGFGIIGGQGNGIHALYAHHNEITKSQFTGFCDGIYLDNADHNVIQDNLLQENRYGFHTMYASSNKIIGNRFVRNTGGAAIMHSREGKIKDNTFIFHQGPRSFALLLQASNQHQVHDNRFYFNQRALYADHAHEHRVAANLFAANKLAVELWGSSGYLTFTQNRFVQNVITAVKVGGHPQQVFWGEAGKGNYWGVPLLDLDQDGVGDIPFQYQSALSQLVEQSEMFHLFINSPALTLYEQIQRILERQEVVLEDPYPLIGRGGSAYAQWWMAAAALILSAGWYEYRSRRRTR</sequence>
<evidence type="ECO:0000256" key="4">
    <source>
        <dbReference type="SAM" id="Phobius"/>
    </source>
</evidence>
<dbReference type="Proteomes" id="UP001232445">
    <property type="component" value="Unassembled WGS sequence"/>
</dbReference>